<feature type="zinc finger region" description="C3H1-type" evidence="4">
    <location>
        <begin position="339"/>
        <end position="367"/>
    </location>
</feature>
<feature type="region of interest" description="Disordered" evidence="6">
    <location>
        <begin position="287"/>
        <end position="332"/>
    </location>
</feature>
<sequence length="400" mass="43924">MGGTDSFGGPTAPLRWQELVGELSSLYEQSFSRALLLEQMEVDLGESFTRARNEDLEKRVKELEREVAVWRQAHERECVAKEAMLGTINGLNRELAGVREDAPLVVCLIDGDGTIFAQEYLLNGQVGGRTAAQALHRGMLEYLGPASTRATVCTTVYFNRTGLRDILARSNICTYSQFDAFWIGFVQAASMFQVVDVGPGKEAADAKLREALRTYSRMPQTMLVFFGGAHDAGYRPPLQALALNNSLDKVVLIQAHDEIAYELRALNLQTVKWGGLFISHKIGNPRFADHNASGSPRPGTPLNRSGSPRSSTPNTPRARATPEPLPGMRSIDPRIPLAKQVPPPCNFYYLSSTCLKGDDCTDAHNYMLTSQQLATLRNAAKKTPCSMLNNGTIRPLPPAD</sequence>
<evidence type="ECO:0000256" key="3">
    <source>
        <dbReference type="ARBA" id="ARBA00022833"/>
    </source>
</evidence>
<evidence type="ECO:0000256" key="2">
    <source>
        <dbReference type="ARBA" id="ARBA00022771"/>
    </source>
</evidence>
<keyword evidence="3 4" id="KW-0862">Zinc</keyword>
<dbReference type="PANTHER" id="PTHR37543:SF1">
    <property type="entry name" value="CCCH ZINC FINGER DNA BINDING PROTEIN (AFU_ORTHOLOGUE AFUA_5G12760)"/>
    <property type="match status" value="1"/>
</dbReference>
<dbReference type="SUPFAM" id="SSF90229">
    <property type="entry name" value="CCCH zinc finger"/>
    <property type="match status" value="1"/>
</dbReference>
<evidence type="ECO:0000259" key="7">
    <source>
        <dbReference type="PROSITE" id="PS50103"/>
    </source>
</evidence>
<dbReference type="AlphaFoldDB" id="A0A165MR73"/>
<dbReference type="PROSITE" id="PS50103">
    <property type="entry name" value="ZF_C3H1"/>
    <property type="match status" value="1"/>
</dbReference>
<dbReference type="OrthoDB" id="2270193at2759"/>
<keyword evidence="5" id="KW-0175">Coiled coil</keyword>
<organism evidence="8 9">
    <name type="scientific">Exidia glandulosa HHB12029</name>
    <dbReference type="NCBI Taxonomy" id="1314781"/>
    <lineage>
        <taxon>Eukaryota</taxon>
        <taxon>Fungi</taxon>
        <taxon>Dikarya</taxon>
        <taxon>Basidiomycota</taxon>
        <taxon>Agaricomycotina</taxon>
        <taxon>Agaricomycetes</taxon>
        <taxon>Auriculariales</taxon>
        <taxon>Exidiaceae</taxon>
        <taxon>Exidia</taxon>
    </lineage>
</organism>
<dbReference type="Proteomes" id="UP000077266">
    <property type="component" value="Unassembled WGS sequence"/>
</dbReference>
<evidence type="ECO:0000256" key="4">
    <source>
        <dbReference type="PROSITE-ProRule" id="PRU00723"/>
    </source>
</evidence>
<keyword evidence="1 4" id="KW-0479">Metal-binding</keyword>
<dbReference type="Pfam" id="PF25540">
    <property type="entry name" value="DUF7923"/>
    <property type="match status" value="1"/>
</dbReference>
<dbReference type="PANTHER" id="PTHR37543">
    <property type="entry name" value="CCCH ZINC FINGER DNA BINDING PROTEIN (AFU_ORTHOLOGUE AFUA_5G12760)"/>
    <property type="match status" value="1"/>
</dbReference>
<evidence type="ECO:0000313" key="9">
    <source>
        <dbReference type="Proteomes" id="UP000077266"/>
    </source>
</evidence>
<keyword evidence="2 4" id="KW-0863">Zinc-finger</keyword>
<name>A0A165MR73_EXIGL</name>
<gene>
    <name evidence="8" type="ORF">EXIGLDRAFT_831372</name>
</gene>
<evidence type="ECO:0000256" key="5">
    <source>
        <dbReference type="SAM" id="Coils"/>
    </source>
</evidence>
<dbReference type="InParanoid" id="A0A165MR73"/>
<evidence type="ECO:0000256" key="6">
    <source>
        <dbReference type="SAM" id="MobiDB-lite"/>
    </source>
</evidence>
<dbReference type="InterPro" id="IPR000571">
    <property type="entry name" value="Znf_CCCH"/>
</dbReference>
<evidence type="ECO:0000313" key="8">
    <source>
        <dbReference type="EMBL" id="KZV99638.1"/>
    </source>
</evidence>
<accession>A0A165MR73</accession>
<proteinExistence type="predicted"/>
<dbReference type="GO" id="GO:0008270">
    <property type="term" value="F:zinc ion binding"/>
    <property type="evidence" value="ECO:0007669"/>
    <property type="project" value="UniProtKB-KW"/>
</dbReference>
<dbReference type="InterPro" id="IPR057683">
    <property type="entry name" value="DUF7923"/>
</dbReference>
<dbReference type="STRING" id="1314781.A0A165MR73"/>
<reference evidence="8 9" key="1">
    <citation type="journal article" date="2016" name="Mol. Biol. Evol.">
        <title>Comparative Genomics of Early-Diverging Mushroom-Forming Fungi Provides Insights into the Origins of Lignocellulose Decay Capabilities.</title>
        <authorList>
            <person name="Nagy L.G."/>
            <person name="Riley R."/>
            <person name="Tritt A."/>
            <person name="Adam C."/>
            <person name="Daum C."/>
            <person name="Floudas D."/>
            <person name="Sun H."/>
            <person name="Yadav J.S."/>
            <person name="Pangilinan J."/>
            <person name="Larsson K.H."/>
            <person name="Matsuura K."/>
            <person name="Barry K."/>
            <person name="Labutti K."/>
            <person name="Kuo R."/>
            <person name="Ohm R.A."/>
            <person name="Bhattacharya S.S."/>
            <person name="Shirouzu T."/>
            <person name="Yoshinaga Y."/>
            <person name="Martin F.M."/>
            <person name="Grigoriev I.V."/>
            <person name="Hibbett D.S."/>
        </authorList>
    </citation>
    <scope>NUCLEOTIDE SEQUENCE [LARGE SCALE GENOMIC DNA]</scope>
    <source>
        <strain evidence="8 9">HHB12029</strain>
    </source>
</reference>
<dbReference type="EMBL" id="KV425908">
    <property type="protein sequence ID" value="KZV99638.1"/>
    <property type="molecule type" value="Genomic_DNA"/>
</dbReference>
<feature type="coiled-coil region" evidence="5">
    <location>
        <begin position="46"/>
        <end position="73"/>
    </location>
</feature>
<feature type="compositionally biased region" description="Polar residues" evidence="6">
    <location>
        <begin position="302"/>
        <end position="315"/>
    </location>
</feature>
<keyword evidence="9" id="KW-1185">Reference proteome</keyword>
<dbReference type="InterPro" id="IPR036855">
    <property type="entry name" value="Znf_CCCH_sf"/>
</dbReference>
<protein>
    <recommendedName>
        <fullName evidence="7">C3H1-type domain-containing protein</fullName>
    </recommendedName>
</protein>
<feature type="domain" description="C3H1-type" evidence="7">
    <location>
        <begin position="339"/>
        <end position="367"/>
    </location>
</feature>
<evidence type="ECO:0000256" key="1">
    <source>
        <dbReference type="ARBA" id="ARBA00022723"/>
    </source>
</evidence>